<evidence type="ECO:0000313" key="3">
    <source>
        <dbReference type="EMBL" id="AWB32790.1"/>
    </source>
</evidence>
<evidence type="ECO:0000256" key="2">
    <source>
        <dbReference type="ARBA" id="ARBA00023002"/>
    </source>
</evidence>
<dbReference type="InterPro" id="IPR002347">
    <property type="entry name" value="SDR_fam"/>
</dbReference>
<dbReference type="PRINTS" id="PR00080">
    <property type="entry name" value="SDRFAMILY"/>
</dbReference>
<dbReference type="KEGG" id="boz:DBV39_02615"/>
<comment type="similarity">
    <text evidence="1">Belongs to the short-chain dehydrogenases/reductases (SDR) family.</text>
</comment>
<dbReference type="PRINTS" id="PR00081">
    <property type="entry name" value="GDHRDH"/>
</dbReference>
<accession>A0A2R4XG45</accession>
<dbReference type="EMBL" id="CP028901">
    <property type="protein sequence ID" value="AWB32790.1"/>
    <property type="molecule type" value="Genomic_DNA"/>
</dbReference>
<dbReference type="Proteomes" id="UP000244571">
    <property type="component" value="Chromosome"/>
</dbReference>
<dbReference type="InterPro" id="IPR036291">
    <property type="entry name" value="NAD(P)-bd_dom_sf"/>
</dbReference>
<reference evidence="3 4" key="1">
    <citation type="submission" date="2018-04" db="EMBL/GenBank/DDBJ databases">
        <title>Bordetella sp. HZ20 isolated from seawater.</title>
        <authorList>
            <person name="Sun C."/>
        </authorList>
    </citation>
    <scope>NUCLEOTIDE SEQUENCE [LARGE SCALE GENOMIC DNA]</scope>
    <source>
        <strain evidence="3 4">HZ20</strain>
    </source>
</reference>
<dbReference type="Gene3D" id="3.40.50.720">
    <property type="entry name" value="NAD(P)-binding Rossmann-like Domain"/>
    <property type="match status" value="1"/>
</dbReference>
<sequence>MTMNKTQQPGAVLVTGGSRGIGRSTAIEAARAGYPVCITYVQNETEAHSVVEQAKSYGVQARAIQADVGDLTQVRSLFEALDVDFPPLYGLVNNAGIIGQRGSMLDISAESVADVFAVNVLGLIECCRQFLLRVDRVPEGSGRECVGVIVNLSSGAAQEGAPFHYIPYGASKAAVETFSVGLAKEVAAKGVRVNVVSPGVIDTDIHYPDGVRKSMEALAQTIAMGRMGTPQEIAHAIMWMLSAEASYVSGAVLRVAGGGRILRRT</sequence>
<evidence type="ECO:0000313" key="4">
    <source>
        <dbReference type="Proteomes" id="UP000244571"/>
    </source>
</evidence>
<dbReference type="SUPFAM" id="SSF51735">
    <property type="entry name" value="NAD(P)-binding Rossmann-fold domains"/>
    <property type="match status" value="1"/>
</dbReference>
<keyword evidence="4" id="KW-1185">Reference proteome</keyword>
<protein>
    <submittedName>
        <fullName evidence="3">NAD(P)-dependent oxidoreductase</fullName>
    </submittedName>
</protein>
<evidence type="ECO:0000256" key="1">
    <source>
        <dbReference type="ARBA" id="ARBA00006484"/>
    </source>
</evidence>
<dbReference type="PANTHER" id="PTHR48107:SF7">
    <property type="entry name" value="RE15974P"/>
    <property type="match status" value="1"/>
</dbReference>
<organism evidence="3 4">
    <name type="scientific">Orrella marina</name>
    <dbReference type="NCBI Taxonomy" id="2163011"/>
    <lineage>
        <taxon>Bacteria</taxon>
        <taxon>Pseudomonadati</taxon>
        <taxon>Pseudomonadota</taxon>
        <taxon>Betaproteobacteria</taxon>
        <taxon>Burkholderiales</taxon>
        <taxon>Alcaligenaceae</taxon>
        <taxon>Orrella</taxon>
    </lineage>
</organism>
<dbReference type="AlphaFoldDB" id="A0A2R4XG45"/>
<keyword evidence="2" id="KW-0560">Oxidoreductase</keyword>
<dbReference type="Pfam" id="PF13561">
    <property type="entry name" value="adh_short_C2"/>
    <property type="match status" value="1"/>
</dbReference>
<proteinExistence type="inferred from homology"/>
<dbReference type="CDD" id="cd05233">
    <property type="entry name" value="SDR_c"/>
    <property type="match status" value="1"/>
</dbReference>
<dbReference type="FunFam" id="3.40.50.720:FF:000173">
    <property type="entry name" value="3-oxoacyl-[acyl-carrier protein] reductase"/>
    <property type="match status" value="1"/>
</dbReference>
<dbReference type="PANTHER" id="PTHR48107">
    <property type="entry name" value="NADPH-DEPENDENT ALDEHYDE REDUCTASE-LIKE PROTEIN, CHLOROPLASTIC-RELATED"/>
    <property type="match status" value="1"/>
</dbReference>
<name>A0A2R4XG45_9BURK</name>
<dbReference type="GO" id="GO:0016614">
    <property type="term" value="F:oxidoreductase activity, acting on CH-OH group of donors"/>
    <property type="evidence" value="ECO:0007669"/>
    <property type="project" value="UniProtKB-ARBA"/>
</dbReference>
<gene>
    <name evidence="3" type="ORF">DBV39_02615</name>
</gene>